<dbReference type="STRING" id="3469.A0A4Y7INC0"/>
<dbReference type="AlphaFoldDB" id="A0A4Y7INC0"/>
<keyword evidence="4" id="KW-1185">Reference proteome</keyword>
<dbReference type="InterPro" id="IPR002083">
    <property type="entry name" value="MATH/TRAF_dom"/>
</dbReference>
<feature type="domain" description="MATH" evidence="2">
    <location>
        <begin position="512"/>
        <end position="651"/>
    </location>
</feature>
<dbReference type="Pfam" id="PF22486">
    <property type="entry name" value="MATH_2"/>
    <property type="match status" value="1"/>
</dbReference>
<evidence type="ECO:0000313" key="4">
    <source>
        <dbReference type="Proteomes" id="UP000316621"/>
    </source>
</evidence>
<feature type="compositionally biased region" description="Basic residues" evidence="1">
    <location>
        <begin position="891"/>
        <end position="907"/>
    </location>
</feature>
<dbReference type="PROSITE" id="PS50144">
    <property type="entry name" value="MATH"/>
    <property type="match status" value="1"/>
</dbReference>
<organism evidence="3 4">
    <name type="scientific">Papaver somniferum</name>
    <name type="common">Opium poppy</name>
    <dbReference type="NCBI Taxonomy" id="3469"/>
    <lineage>
        <taxon>Eukaryota</taxon>
        <taxon>Viridiplantae</taxon>
        <taxon>Streptophyta</taxon>
        <taxon>Embryophyta</taxon>
        <taxon>Tracheophyta</taxon>
        <taxon>Spermatophyta</taxon>
        <taxon>Magnoliopsida</taxon>
        <taxon>Ranunculales</taxon>
        <taxon>Papaveraceae</taxon>
        <taxon>Papaveroideae</taxon>
        <taxon>Papaver</taxon>
    </lineage>
</organism>
<dbReference type="InterPro" id="IPR055327">
    <property type="entry name" value="TRAF1A/B"/>
</dbReference>
<gene>
    <name evidence="3" type="ORF">C5167_017633</name>
</gene>
<dbReference type="Proteomes" id="UP000316621">
    <property type="component" value="Chromosome 2"/>
</dbReference>
<dbReference type="SMART" id="SM00061">
    <property type="entry name" value="MATH"/>
    <property type="match status" value="1"/>
</dbReference>
<evidence type="ECO:0000313" key="3">
    <source>
        <dbReference type="EMBL" id="RZC49202.1"/>
    </source>
</evidence>
<sequence>MERNQRPRAVFMAFGTKGDVYPIAAIAAAFASDQPHYHVILITHSAHQNLIDNLEDQNVSFYPITTPPVLSILQHHNPSGCKEQSSFSLQKKLVRKEHRLQCLSTMEKIFDDGPNLVADFILINFFALEGWNLAELFHVRCIVGAPYVVPYSAPSSFERHFKKEFPLLYIYLQEAPPHMVCWKDVIHWMWPLFTEEWGLWRNDLNLSYCPFTDPVTGLPMSHNWPQSPLLLYGFSREVVEFPGYWPKIVRVCGFWFPPMSWQFSCSDCRGISDFGSPRHQPAKDELCTLHASLQNFLKFSASDIPIFIGMGFLKNPRVFLRVLEAVSASTNYKFILFTAAYQPLDAAVHEFEGNASSSDPMLCNKDGVLLFRSRVFCFSGSIPYSWVFQRCAVAIHHGGSGSTAAALSAGIPQVVCPFILDQFYWAERMFWLGVAPPPLQANHLLQDNDDDASILKVVISLSNAIKSALSPEVKVRASQIADKINLEDGIQESLKVLKEEIVRPRPKPAELYGKFTWKIDNFSQISKQELRSNAFEVSGHKWYLLMYPQGCDVCNHLSLFLCVANHDKLLPGWSHFAQFTIAVINKDPKKSKYSGRLWLSFCPNLTNGSFVDTLHRFWKKEHDWGWKKFMELTKVMDGFIVNDTLVIKAQVQVIREKKDCLFRCLDLQYRRELAGVYRTNVEQICGRFLEEKQKKFGDLLGDSAKWSSFCAFWLGVDQNVRRRMSREKTDVIFKVVVKQFFVEKEVTSTLVMESLYNGLKALELHSKSNEAGEKVMDAVESPVPIVCVADGMFTLVDDVLLLLERAALEALPPKEEKDGTYADIKREESRLAELGRRTVEIIALTHIFSNRIEVAYQEAVALKRQEELIREEEEIWLAESQQKVNGGAADKKKRAKKKPSKPKHSSGKGKDKRGNGNLDVLLQDKMQSEITLHSAIDGLSLNQAPSILEKPDTSGAVQM</sequence>
<dbReference type="SUPFAM" id="SSF53756">
    <property type="entry name" value="UDP-Glycosyltransferase/glycogen phosphorylase"/>
    <property type="match status" value="1"/>
</dbReference>
<dbReference type="EMBL" id="CM010716">
    <property type="protein sequence ID" value="RZC49202.1"/>
    <property type="molecule type" value="Genomic_DNA"/>
</dbReference>
<dbReference type="PANTHER" id="PTHR47477">
    <property type="entry name" value="TNF RECEPTOR-ASSOCIATED FACTOR HOMOLOG 1A"/>
    <property type="match status" value="1"/>
</dbReference>
<protein>
    <recommendedName>
        <fullName evidence="2">MATH domain-containing protein</fullName>
    </recommendedName>
</protein>
<proteinExistence type="predicted"/>
<dbReference type="Gene3D" id="2.60.210.10">
    <property type="entry name" value="Apoptosis, Tumor Necrosis Factor Receptor Associated Protein 2, Chain A"/>
    <property type="match status" value="1"/>
</dbReference>
<dbReference type="InterPro" id="IPR008974">
    <property type="entry name" value="TRAF-like"/>
</dbReference>
<dbReference type="CDD" id="cd00121">
    <property type="entry name" value="MATH"/>
    <property type="match status" value="1"/>
</dbReference>
<feature type="region of interest" description="Disordered" evidence="1">
    <location>
        <begin position="885"/>
        <end position="920"/>
    </location>
</feature>
<dbReference type="Gene3D" id="3.40.50.2000">
    <property type="entry name" value="Glycogen Phosphorylase B"/>
    <property type="match status" value="2"/>
</dbReference>
<dbReference type="SUPFAM" id="SSF49599">
    <property type="entry name" value="TRAF domain-like"/>
    <property type="match status" value="1"/>
</dbReference>
<dbReference type="Pfam" id="PF06722">
    <property type="entry name" value="EryCIII-like_C"/>
    <property type="match status" value="1"/>
</dbReference>
<accession>A0A4Y7INC0</accession>
<dbReference type="InterPro" id="IPR010610">
    <property type="entry name" value="EryCIII-like_C"/>
</dbReference>
<reference evidence="3 4" key="1">
    <citation type="journal article" date="2018" name="Science">
        <title>The opium poppy genome and morphinan production.</title>
        <authorList>
            <person name="Guo L."/>
            <person name="Winzer T."/>
            <person name="Yang X."/>
            <person name="Li Y."/>
            <person name="Ning Z."/>
            <person name="He Z."/>
            <person name="Teodor R."/>
            <person name="Lu Y."/>
            <person name="Bowser T.A."/>
            <person name="Graham I.A."/>
            <person name="Ye K."/>
        </authorList>
    </citation>
    <scope>NUCLEOTIDE SEQUENCE [LARGE SCALE GENOMIC DNA]</scope>
    <source>
        <strain evidence="4">cv. HN1</strain>
        <tissue evidence="3">Leaves</tissue>
    </source>
</reference>
<dbReference type="PANTHER" id="PTHR47477:SF8">
    <property type="entry name" value="TNF RECEPTOR-ASSOCIATED FACTOR HOMOLOG 1A"/>
    <property type="match status" value="1"/>
</dbReference>
<dbReference type="GO" id="GO:0016757">
    <property type="term" value="F:glycosyltransferase activity"/>
    <property type="evidence" value="ECO:0007669"/>
    <property type="project" value="UniProtKB-ARBA"/>
</dbReference>
<name>A0A4Y7INC0_PAPSO</name>
<evidence type="ECO:0000256" key="1">
    <source>
        <dbReference type="SAM" id="MobiDB-lite"/>
    </source>
</evidence>
<evidence type="ECO:0000259" key="2">
    <source>
        <dbReference type="PROSITE" id="PS50144"/>
    </source>
</evidence>
<dbReference type="Gramene" id="RZC49202">
    <property type="protein sequence ID" value="RZC49202"/>
    <property type="gene ID" value="C5167_017633"/>
</dbReference>